<evidence type="ECO:0000259" key="3">
    <source>
        <dbReference type="PROSITE" id="PS51186"/>
    </source>
</evidence>
<reference evidence="4" key="1">
    <citation type="submission" date="2016-07" db="EMBL/GenBank/DDBJ databases">
        <title>Draft genome Planococcus salivarum.</title>
        <authorList>
            <person name="See-Too W.S."/>
        </authorList>
    </citation>
    <scope>NUCLEOTIDE SEQUENCE [LARGE SCALE GENOMIC DNA]</scope>
    <source>
        <strain evidence="4">DSM 23820</strain>
    </source>
</reference>
<evidence type="ECO:0000256" key="1">
    <source>
        <dbReference type="ARBA" id="ARBA00022679"/>
    </source>
</evidence>
<dbReference type="InterPro" id="IPR016181">
    <property type="entry name" value="Acyl_CoA_acyltransferase"/>
</dbReference>
<dbReference type="SUPFAM" id="SSF55729">
    <property type="entry name" value="Acyl-CoA N-acyltransferases (Nat)"/>
    <property type="match status" value="1"/>
</dbReference>
<evidence type="ECO:0000256" key="2">
    <source>
        <dbReference type="ARBA" id="ARBA00023315"/>
    </source>
</evidence>
<dbReference type="Pfam" id="PF00583">
    <property type="entry name" value="Acetyltransf_1"/>
    <property type="match status" value="1"/>
</dbReference>
<keyword evidence="5" id="KW-1185">Reference proteome</keyword>
<organism evidence="4 5">
    <name type="scientific">Planococcus salinarum</name>
    <dbReference type="NCBI Taxonomy" id="622695"/>
    <lineage>
        <taxon>Bacteria</taxon>
        <taxon>Bacillati</taxon>
        <taxon>Bacillota</taxon>
        <taxon>Bacilli</taxon>
        <taxon>Bacillales</taxon>
        <taxon>Caryophanaceae</taxon>
        <taxon>Planococcus</taxon>
    </lineage>
</organism>
<evidence type="ECO:0000313" key="4">
    <source>
        <dbReference type="EMBL" id="OHX57195.1"/>
    </source>
</evidence>
<dbReference type="EMBL" id="MBQG01000001">
    <property type="protein sequence ID" value="OHX57195.1"/>
    <property type="molecule type" value="Genomic_DNA"/>
</dbReference>
<comment type="caution">
    <text evidence="4">The sequence shown here is derived from an EMBL/GenBank/DDBJ whole genome shotgun (WGS) entry which is preliminary data.</text>
</comment>
<dbReference type="Proteomes" id="UP000242153">
    <property type="component" value="Unassembled WGS sequence"/>
</dbReference>
<accession>A0ABX3D353</accession>
<protein>
    <recommendedName>
        <fullName evidence="3">N-acetyltransferase domain-containing protein</fullName>
    </recommendedName>
</protein>
<dbReference type="InterPro" id="IPR000182">
    <property type="entry name" value="GNAT_dom"/>
</dbReference>
<evidence type="ECO:0000313" key="5">
    <source>
        <dbReference type="Proteomes" id="UP000242153"/>
    </source>
</evidence>
<dbReference type="Gene3D" id="3.40.630.30">
    <property type="match status" value="1"/>
</dbReference>
<dbReference type="PROSITE" id="PS51186">
    <property type="entry name" value="GNAT"/>
    <property type="match status" value="1"/>
</dbReference>
<keyword evidence="1" id="KW-0808">Transferase</keyword>
<proteinExistence type="predicted"/>
<name>A0ABX3D353_9BACL</name>
<dbReference type="CDD" id="cd04301">
    <property type="entry name" value="NAT_SF"/>
    <property type="match status" value="1"/>
</dbReference>
<feature type="domain" description="N-acetyltransferase" evidence="3">
    <location>
        <begin position="1"/>
        <end position="154"/>
    </location>
</feature>
<dbReference type="PANTHER" id="PTHR43420:SF44">
    <property type="entry name" value="ACETYLTRANSFERASE YPEA"/>
    <property type="match status" value="1"/>
</dbReference>
<dbReference type="InterPro" id="IPR050680">
    <property type="entry name" value="YpeA/RimI_acetyltransf"/>
</dbReference>
<gene>
    <name evidence="4" type="ORF">BB776_00110</name>
</gene>
<keyword evidence="2" id="KW-0012">Acyltransferase</keyword>
<dbReference type="PANTHER" id="PTHR43420">
    <property type="entry name" value="ACETYLTRANSFERASE"/>
    <property type="match status" value="1"/>
</dbReference>
<sequence length="291" mass="32490">MEIKSLSECTVEQAVVAWNRGFEGYQFDMATTTEAFSKRMETEELSKELSVMAFAEGEPVGLVLNGIRQSGNWKIGWNGGTGVAVPWRKKGVGKEMMEKTFQLLKAEGVEIATLEAIAGNGKAIELYKKLGYEIVDDLFFLQLDGAVDGKKTDGSESYSIRPAEPEEIGTLPFYRGDFPWQTHWQSVRDGEGRIVANVQGQDIGYAFFRTLKDEQGNAARTILYQCETDPKASEREEIAGLLIDEVFGHFRDSINRTAVNVPVTENAVTYQVLKDKGFEKSIAQVFMKKKL</sequence>